<reference evidence="6 7" key="2">
    <citation type="journal article" date="2012" name="Stand. Genomic Sci.">
        <title>Genome sequence of the moderately thermophilic, amino-acid-degrading and sulfur-reducing bacterium Thermovirga lienii type strain (Cas60314(T)).</title>
        <authorList>
            <person name="Goker M."/>
            <person name="Saunders E."/>
            <person name="Lapidus A."/>
            <person name="Nolan M."/>
            <person name="Lucas S."/>
            <person name="Hammon N."/>
            <person name="Deshpande S."/>
            <person name="Cheng J.F."/>
            <person name="Han C."/>
            <person name="Tapia R."/>
            <person name="Goodwin L.A."/>
            <person name="Pitluck S."/>
            <person name="Liolios K."/>
            <person name="Mavromatis K."/>
            <person name="Pagani I."/>
            <person name="Ivanova N."/>
            <person name="Mikhailova N."/>
            <person name="Pati A."/>
            <person name="Chen A."/>
            <person name="Palaniappan K."/>
            <person name="Land M."/>
            <person name="Chang Y.J."/>
            <person name="Jeffries C.D."/>
            <person name="Brambilla E.M."/>
            <person name="Rohde M."/>
            <person name="Spring S."/>
            <person name="Detter J.C."/>
            <person name="Woyke T."/>
            <person name="Bristow J."/>
            <person name="Eisen J.A."/>
            <person name="Markowitz V."/>
            <person name="Hugenholtz P."/>
            <person name="Kyrpides N.C."/>
            <person name="Klenk H.P."/>
        </authorList>
    </citation>
    <scope>NUCLEOTIDE SEQUENCE [LARGE SCALE GENOMIC DNA]</scope>
    <source>
        <strain evidence="7">ATCC BAA-1197 / DSM 17291 / Cas60314</strain>
    </source>
</reference>
<comment type="subcellular location">
    <subcellularLocation>
        <location evidence="5">Cytoplasm</location>
    </subcellularLocation>
</comment>
<keyword evidence="5" id="KW-0963">Cytoplasm</keyword>
<dbReference type="InterPro" id="IPR020568">
    <property type="entry name" value="Ribosomal_Su5_D2-typ_SF"/>
</dbReference>
<evidence type="ECO:0000256" key="1">
    <source>
        <dbReference type="ARBA" id="ARBA00005047"/>
    </source>
</evidence>
<evidence type="ECO:0000313" key="7">
    <source>
        <dbReference type="Proteomes" id="UP000005868"/>
    </source>
</evidence>
<keyword evidence="4 5" id="KW-0456">Lyase</keyword>
<dbReference type="UniPathway" id="UPA00031">
    <property type="reaction ID" value="UER00011"/>
</dbReference>
<comment type="pathway">
    <text evidence="1 5">Amino-acid biosynthesis; L-histidine biosynthesis; L-histidine from 5-phospho-alpha-D-ribose 1-diphosphate: step 6/9.</text>
</comment>
<keyword evidence="3 5" id="KW-0368">Histidine biosynthesis</keyword>
<accession>G7V9L6</accession>
<dbReference type="EC" id="4.2.1.19" evidence="5"/>
<gene>
    <name evidence="5" type="primary">hisB</name>
    <name evidence="6" type="ordered locus">Tlie_0833</name>
</gene>
<evidence type="ECO:0000256" key="4">
    <source>
        <dbReference type="ARBA" id="ARBA00023239"/>
    </source>
</evidence>
<proteinExistence type="inferred from homology"/>
<dbReference type="PANTHER" id="PTHR23133">
    <property type="entry name" value="IMIDAZOLEGLYCEROL-PHOSPHATE DEHYDRATASE HIS7"/>
    <property type="match status" value="1"/>
</dbReference>
<dbReference type="FunFam" id="3.30.230.40:FF:000003">
    <property type="entry name" value="Imidazoleglycerol-phosphate dehydratase HisB"/>
    <property type="match status" value="1"/>
</dbReference>
<reference evidence="7" key="1">
    <citation type="submission" date="2011-10" db="EMBL/GenBank/DDBJ databases">
        <title>The complete genome of chromosome of Thermovirga lienii DSM 17291.</title>
        <authorList>
            <consortium name="US DOE Joint Genome Institute (JGI-PGF)"/>
            <person name="Lucas S."/>
            <person name="Copeland A."/>
            <person name="Lapidus A."/>
            <person name="Glavina del Rio T."/>
            <person name="Dalin E."/>
            <person name="Tice H."/>
            <person name="Bruce D."/>
            <person name="Goodwin L."/>
            <person name="Pitluck S."/>
            <person name="Peters L."/>
            <person name="Mikhailova N."/>
            <person name="Saunders E."/>
            <person name="Kyrpides N."/>
            <person name="Mavromatis K."/>
            <person name="Ivanova N."/>
            <person name="Last F.I."/>
            <person name="Brettin T."/>
            <person name="Detter J.C."/>
            <person name="Han C."/>
            <person name="Larimer F."/>
            <person name="Land M."/>
            <person name="Hauser L."/>
            <person name="Markowitz V."/>
            <person name="Cheng J.-F."/>
            <person name="Hugenholtz P."/>
            <person name="Woyke T."/>
            <person name="Wu D."/>
            <person name="Spring S."/>
            <person name="Schroeder M."/>
            <person name="Brambilla E.-M."/>
            <person name="Klenk H.-P."/>
            <person name="Eisen J.A."/>
        </authorList>
    </citation>
    <scope>NUCLEOTIDE SEQUENCE [LARGE SCALE GENOMIC DNA]</scope>
    <source>
        <strain evidence="7">ATCC BAA-1197 / DSM 17291 / Cas60314</strain>
    </source>
</reference>
<dbReference type="GO" id="GO:0005737">
    <property type="term" value="C:cytoplasm"/>
    <property type="evidence" value="ECO:0007669"/>
    <property type="project" value="UniProtKB-SubCell"/>
</dbReference>
<comment type="catalytic activity">
    <reaction evidence="5">
        <text>D-erythro-1-(imidazol-4-yl)glycerol 3-phosphate = 3-(imidazol-4-yl)-2-oxopropyl phosphate + H2O</text>
        <dbReference type="Rhea" id="RHEA:11040"/>
        <dbReference type="ChEBI" id="CHEBI:15377"/>
        <dbReference type="ChEBI" id="CHEBI:57766"/>
        <dbReference type="ChEBI" id="CHEBI:58278"/>
        <dbReference type="EC" id="4.2.1.19"/>
    </reaction>
</comment>
<dbReference type="Gene3D" id="3.30.230.40">
    <property type="entry name" value="Imidazole glycerol phosphate dehydratase, domain 1"/>
    <property type="match status" value="2"/>
</dbReference>
<dbReference type="AlphaFoldDB" id="G7V9L6"/>
<dbReference type="Proteomes" id="UP000005868">
    <property type="component" value="Chromosome"/>
</dbReference>
<sequence>MMNETRRKTKETEITVKINLQPGPIDMDIPCPFLAHMLEQLLHHAGWSGEIRGKGDTDIDYHHLTEDVGVTLGIHLNKIFSKNKYKRYGWCLLPMDGSLVMVAVDMGGRAYCSFDATFPAPKCGDFDMELVEEFFRALSREGRMTIHIKALSCDNSHHLAEGMFKGVGLSLGQAMTPSQLDPSTKGVWA</sequence>
<dbReference type="InterPro" id="IPR000807">
    <property type="entry name" value="ImidazoleglycerolP_deHydtase"/>
</dbReference>
<evidence type="ECO:0000313" key="6">
    <source>
        <dbReference type="EMBL" id="AER66566.1"/>
    </source>
</evidence>
<dbReference type="GO" id="GO:0004424">
    <property type="term" value="F:imidazoleglycerol-phosphate dehydratase activity"/>
    <property type="evidence" value="ECO:0007669"/>
    <property type="project" value="UniProtKB-UniRule"/>
</dbReference>
<evidence type="ECO:0000256" key="3">
    <source>
        <dbReference type="ARBA" id="ARBA00023102"/>
    </source>
</evidence>
<protein>
    <recommendedName>
        <fullName evidence="5">Imidazoleglycerol-phosphate dehydratase</fullName>
        <shortName evidence="5">IGPD</shortName>
        <ecNumber evidence="5">4.2.1.19</ecNumber>
    </recommendedName>
</protein>
<dbReference type="InterPro" id="IPR020565">
    <property type="entry name" value="ImidazoleglycerP_deHydtase_CS"/>
</dbReference>
<dbReference type="CDD" id="cd07914">
    <property type="entry name" value="IGPD"/>
    <property type="match status" value="1"/>
</dbReference>
<evidence type="ECO:0000256" key="2">
    <source>
        <dbReference type="ARBA" id="ARBA00022605"/>
    </source>
</evidence>
<comment type="similarity">
    <text evidence="5">Belongs to the imidazoleglycerol-phosphate dehydratase family.</text>
</comment>
<dbReference type="HAMAP" id="MF_00076">
    <property type="entry name" value="HisB"/>
    <property type="match status" value="1"/>
</dbReference>
<dbReference type="STRING" id="580340.Tlie_0833"/>
<dbReference type="NCBIfam" id="NF002114">
    <property type="entry name" value="PRK00951.2-4"/>
    <property type="match status" value="1"/>
</dbReference>
<dbReference type="GO" id="GO:0000105">
    <property type="term" value="P:L-histidine biosynthetic process"/>
    <property type="evidence" value="ECO:0007669"/>
    <property type="project" value="UniProtKB-UniRule"/>
</dbReference>
<dbReference type="HOGENOM" id="CLU_044308_2_1_0"/>
<dbReference type="EMBL" id="CP003096">
    <property type="protein sequence ID" value="AER66566.1"/>
    <property type="molecule type" value="Genomic_DNA"/>
</dbReference>
<dbReference type="eggNOG" id="COG0131">
    <property type="taxonomic scope" value="Bacteria"/>
</dbReference>
<keyword evidence="2 5" id="KW-0028">Amino-acid biosynthesis</keyword>
<dbReference type="KEGG" id="tli:Tlie_0833"/>
<dbReference type="SUPFAM" id="SSF54211">
    <property type="entry name" value="Ribosomal protein S5 domain 2-like"/>
    <property type="match status" value="2"/>
</dbReference>
<dbReference type="InterPro" id="IPR038494">
    <property type="entry name" value="IGPD_sf"/>
</dbReference>
<dbReference type="PROSITE" id="PS00954">
    <property type="entry name" value="IGP_DEHYDRATASE_1"/>
    <property type="match status" value="1"/>
</dbReference>
<organism evidence="6 7">
    <name type="scientific">Thermovirga lienii (strain ATCC BAA-1197 / DSM 17291 / Cas60314)</name>
    <dbReference type="NCBI Taxonomy" id="580340"/>
    <lineage>
        <taxon>Bacteria</taxon>
        <taxon>Thermotogati</taxon>
        <taxon>Synergistota</taxon>
        <taxon>Synergistia</taxon>
        <taxon>Synergistales</taxon>
        <taxon>Thermovirgaceae</taxon>
        <taxon>Thermovirga</taxon>
    </lineage>
</organism>
<evidence type="ECO:0000256" key="5">
    <source>
        <dbReference type="HAMAP-Rule" id="MF_00076"/>
    </source>
</evidence>
<dbReference type="PANTHER" id="PTHR23133:SF2">
    <property type="entry name" value="IMIDAZOLEGLYCEROL-PHOSPHATE DEHYDRATASE"/>
    <property type="match status" value="1"/>
</dbReference>
<dbReference type="Pfam" id="PF00475">
    <property type="entry name" value="IGPD"/>
    <property type="match status" value="1"/>
</dbReference>
<keyword evidence="7" id="KW-1185">Reference proteome</keyword>
<name>G7V9L6_THELD</name>